<reference evidence="1 2" key="1">
    <citation type="journal article" date="2013" name="BMC Genomics">
        <title>Genomes of "Spiribacter", a streamlined, successful halophilic bacterium.</title>
        <authorList>
            <person name="Lopez-Perez M."/>
            <person name="Ghai R."/>
            <person name="Leon M.J."/>
            <person name="Rodriguez-Olmos A."/>
            <person name="Copa-Patino J.L."/>
            <person name="Soliveri J."/>
            <person name="Sanchez-Porro C."/>
            <person name="Ventosa A."/>
            <person name="Rodriguez-Valera F."/>
        </authorList>
    </citation>
    <scope>NUCLEOTIDE SEQUENCE [LARGE SCALE GENOMIC DNA]</scope>
    <source>
        <strain evidence="1 2">UAH-SP71</strain>
    </source>
</reference>
<dbReference type="RefSeq" id="WP_023367982.1">
    <property type="nucleotide sequence ID" value="NC_022664.1"/>
</dbReference>
<dbReference type="HOGENOM" id="CLU_1467346_0_0_6"/>
<dbReference type="KEGG" id="spiu:SPICUR_08420"/>
<evidence type="ECO:0000313" key="1">
    <source>
        <dbReference type="EMBL" id="AGY92612.1"/>
    </source>
</evidence>
<dbReference type="AlphaFoldDB" id="U5T8P0"/>
<organism evidence="1 2">
    <name type="scientific">Spiribacter curvatus</name>
    <dbReference type="NCBI Taxonomy" id="1335757"/>
    <lineage>
        <taxon>Bacteria</taxon>
        <taxon>Pseudomonadati</taxon>
        <taxon>Pseudomonadota</taxon>
        <taxon>Gammaproteobacteria</taxon>
        <taxon>Chromatiales</taxon>
        <taxon>Ectothiorhodospiraceae</taxon>
        <taxon>Spiribacter</taxon>
    </lineage>
</organism>
<keyword evidence="2" id="KW-1185">Reference proteome</keyword>
<gene>
    <name evidence="1" type="ORF">SPICUR_08420</name>
</gene>
<evidence type="ECO:0000313" key="2">
    <source>
        <dbReference type="Proteomes" id="UP000017640"/>
    </source>
</evidence>
<proteinExistence type="predicted"/>
<accession>U5T8P0</accession>
<protein>
    <submittedName>
        <fullName evidence="1">Uncharacterized protein</fullName>
    </submittedName>
</protein>
<dbReference type="Proteomes" id="UP000017640">
    <property type="component" value="Chromosome"/>
</dbReference>
<name>U5T8P0_9GAMM</name>
<dbReference type="EMBL" id="CP005990">
    <property type="protein sequence ID" value="AGY92612.1"/>
    <property type="molecule type" value="Genomic_DNA"/>
</dbReference>
<sequence>MKDLDIAIVLLSRQQERLSRQIKALYDEDFDYPTLKRWRDGWASELPLLKYHPDLLPAVDALLEEMEEGRCPFSVMDKARLEVWKYHKACWPLLKDMGIDLGAYMDDFGAIESDLKATFRQEYEQKKRLTNQEQADWVKSILVPQIDDWLAKRARKASILMATAEAHSKANKVVDAAKRFMKKI</sequence>